<dbReference type="AlphaFoldDB" id="A0A431TVN0"/>
<feature type="transmembrane region" description="Helical" evidence="1">
    <location>
        <begin position="91"/>
        <end position="112"/>
    </location>
</feature>
<dbReference type="EMBL" id="RXOF01000020">
    <property type="protein sequence ID" value="RTQ45382.1"/>
    <property type="molecule type" value="Genomic_DNA"/>
</dbReference>
<keyword evidence="1" id="KW-0472">Membrane</keyword>
<protein>
    <submittedName>
        <fullName evidence="2">Uncharacterized protein</fullName>
    </submittedName>
</protein>
<proteinExistence type="predicted"/>
<evidence type="ECO:0000313" key="2">
    <source>
        <dbReference type="EMBL" id="RTQ45382.1"/>
    </source>
</evidence>
<evidence type="ECO:0000256" key="1">
    <source>
        <dbReference type="SAM" id="Phobius"/>
    </source>
</evidence>
<name>A0A431TVN0_9BACT</name>
<accession>A0A431TVN0</accession>
<keyword evidence="1" id="KW-0812">Transmembrane</keyword>
<keyword evidence="3" id="KW-1185">Reference proteome</keyword>
<sequence length="209" mass="23911">MEVLLIAFLILTLYVGLIWVTARVLPAAEASRQWLAGAYWSSTAFVLVCWLAYVLFGWVLQFPTLFITAFISSGVLAGVRSRLDWVPARHSGWMALHCWGCLPVALGLWWALAIRYEPVYRDGSVAVEVSKDFTLSDEETWTLTFHQNRTALFEVETGRARVAVYDQQVYWQPEWWREVYRISLDPGAGRATLHRCCGKTEMTISYHAQ</sequence>
<feature type="transmembrane region" description="Helical" evidence="1">
    <location>
        <begin position="62"/>
        <end position="79"/>
    </location>
</feature>
<feature type="transmembrane region" description="Helical" evidence="1">
    <location>
        <begin position="37"/>
        <end position="56"/>
    </location>
</feature>
<gene>
    <name evidence="2" type="ORF">EJV47_24895</name>
</gene>
<dbReference type="Proteomes" id="UP000282184">
    <property type="component" value="Unassembled WGS sequence"/>
</dbReference>
<reference evidence="2 3" key="1">
    <citation type="submission" date="2018-12" db="EMBL/GenBank/DDBJ databases">
        <title>Hymenobacter gummosus sp. nov., isolated from a spring.</title>
        <authorList>
            <person name="Nie L."/>
        </authorList>
    </citation>
    <scope>NUCLEOTIDE SEQUENCE [LARGE SCALE GENOMIC DNA]</scope>
    <source>
        <strain evidence="2 3">KCTC 52166</strain>
    </source>
</reference>
<feature type="transmembrane region" description="Helical" evidence="1">
    <location>
        <begin position="6"/>
        <end position="25"/>
    </location>
</feature>
<evidence type="ECO:0000313" key="3">
    <source>
        <dbReference type="Proteomes" id="UP000282184"/>
    </source>
</evidence>
<dbReference type="RefSeq" id="WP_126695934.1">
    <property type="nucleotide sequence ID" value="NZ_RXOF01000020.1"/>
</dbReference>
<comment type="caution">
    <text evidence="2">The sequence shown here is derived from an EMBL/GenBank/DDBJ whole genome shotgun (WGS) entry which is preliminary data.</text>
</comment>
<keyword evidence="1" id="KW-1133">Transmembrane helix</keyword>
<organism evidence="2 3">
    <name type="scientific">Hymenobacter gummosus</name>
    <dbReference type="NCBI Taxonomy" id="1776032"/>
    <lineage>
        <taxon>Bacteria</taxon>
        <taxon>Pseudomonadati</taxon>
        <taxon>Bacteroidota</taxon>
        <taxon>Cytophagia</taxon>
        <taxon>Cytophagales</taxon>
        <taxon>Hymenobacteraceae</taxon>
        <taxon>Hymenobacter</taxon>
    </lineage>
</organism>